<protein>
    <submittedName>
        <fullName evidence="3">Uncharacterized protein</fullName>
    </submittedName>
</protein>
<reference evidence="3" key="2">
    <citation type="submission" date="2021-08" db="EMBL/GenBank/DDBJ databases">
        <authorList>
            <person name="Gostincar C."/>
            <person name="Sun X."/>
            <person name="Song Z."/>
            <person name="Gunde-Cimerman N."/>
        </authorList>
    </citation>
    <scope>NUCLEOTIDE SEQUENCE</scope>
    <source>
        <strain evidence="3">EXF-8016</strain>
    </source>
</reference>
<proteinExistence type="predicted"/>
<comment type="caution">
    <text evidence="3">The sequence shown here is derived from an EMBL/GenBank/DDBJ whole genome shotgun (WGS) entry which is preliminary data.</text>
</comment>
<accession>A0A9P8GKB0</accession>
<evidence type="ECO:0000256" key="2">
    <source>
        <dbReference type="SAM" id="MobiDB-lite"/>
    </source>
</evidence>
<feature type="non-terminal residue" evidence="3">
    <location>
        <position position="170"/>
    </location>
</feature>
<reference evidence="3" key="1">
    <citation type="journal article" date="2021" name="J Fungi (Basel)">
        <title>Virulence traits and population genomics of the black yeast Aureobasidium melanogenum.</title>
        <authorList>
            <person name="Cernosa A."/>
            <person name="Sun X."/>
            <person name="Gostincar C."/>
            <person name="Fang C."/>
            <person name="Gunde-Cimerman N."/>
            <person name="Song Z."/>
        </authorList>
    </citation>
    <scope>NUCLEOTIDE SEQUENCE</scope>
    <source>
        <strain evidence="3">EXF-8016</strain>
    </source>
</reference>
<feature type="region of interest" description="Disordered" evidence="2">
    <location>
        <begin position="45"/>
        <end position="104"/>
    </location>
</feature>
<feature type="coiled-coil region" evidence="1">
    <location>
        <begin position="106"/>
        <end position="144"/>
    </location>
</feature>
<evidence type="ECO:0000313" key="3">
    <source>
        <dbReference type="EMBL" id="KAH0224229.1"/>
    </source>
</evidence>
<dbReference type="AlphaFoldDB" id="A0A9P8GKB0"/>
<dbReference type="EMBL" id="JAHFYH010000020">
    <property type="protein sequence ID" value="KAH0224229.1"/>
    <property type="molecule type" value="Genomic_DNA"/>
</dbReference>
<feature type="compositionally biased region" description="Polar residues" evidence="2">
    <location>
        <begin position="75"/>
        <end position="101"/>
    </location>
</feature>
<keyword evidence="1" id="KW-0175">Coiled coil</keyword>
<gene>
    <name evidence="3" type="ORF">KCV03_g3752</name>
</gene>
<organism evidence="3 4">
    <name type="scientific">Aureobasidium melanogenum</name>
    <name type="common">Aureobasidium pullulans var. melanogenum</name>
    <dbReference type="NCBI Taxonomy" id="46634"/>
    <lineage>
        <taxon>Eukaryota</taxon>
        <taxon>Fungi</taxon>
        <taxon>Dikarya</taxon>
        <taxon>Ascomycota</taxon>
        <taxon>Pezizomycotina</taxon>
        <taxon>Dothideomycetes</taxon>
        <taxon>Dothideomycetidae</taxon>
        <taxon>Dothideales</taxon>
        <taxon>Saccotheciaceae</taxon>
        <taxon>Aureobasidium</taxon>
    </lineage>
</organism>
<name>A0A9P8GKB0_AURME</name>
<dbReference type="Proteomes" id="UP000767238">
    <property type="component" value="Unassembled WGS sequence"/>
</dbReference>
<evidence type="ECO:0000313" key="4">
    <source>
        <dbReference type="Proteomes" id="UP000767238"/>
    </source>
</evidence>
<dbReference type="OrthoDB" id="3915365at2759"/>
<sequence>MCCKRRANSQALTVAKLAQDQPITTSRAAYSEPLDLPPSYEQIEKESKNIASSKDIDASNFLDNQGPSDVRAVPSYNSNNANTDPLSSNIAMHTPRSTCQSRCVAKRERKQQKRELRQEHRLEKREYRQEKRELRAEHRFERKEMRRAHDGPISMLIKGVSNLMKQENKA</sequence>
<evidence type="ECO:0000256" key="1">
    <source>
        <dbReference type="SAM" id="Coils"/>
    </source>
</evidence>